<evidence type="ECO:0000313" key="3">
    <source>
        <dbReference type="Proteomes" id="UP000268070"/>
    </source>
</evidence>
<dbReference type="RefSeq" id="WP_121739653.1">
    <property type="nucleotide sequence ID" value="NZ_CP032153.1"/>
</dbReference>
<organism evidence="2 3">
    <name type="scientific">Alcaligenes aquatilis</name>
    <dbReference type="NCBI Taxonomy" id="323284"/>
    <lineage>
        <taxon>Bacteria</taxon>
        <taxon>Pseudomonadati</taxon>
        <taxon>Pseudomonadota</taxon>
        <taxon>Betaproteobacteria</taxon>
        <taxon>Burkholderiales</taxon>
        <taxon>Alcaligenaceae</taxon>
        <taxon>Alcaligenes</taxon>
    </lineage>
</organism>
<dbReference type="AlphaFoldDB" id="A0A3G2HY82"/>
<dbReference type="Pfam" id="PF12915">
    <property type="entry name" value="DUF3833"/>
    <property type="match status" value="1"/>
</dbReference>
<sequence>MKLTTCRVSTLPWRRAILGLTLTGLLAGCVGPTVQDYAQERPELDLRQYFNGPLTAHGLFTDRSGKVVKRFTVRMTGTWKGDEGVLDEHFVYSDGTTQQRIWHLKYLGDGQYTGRADDVVGQAQGQTAGNAFHWNYVLALPVDGKVWNVNMDDWMYLMDGRTMLNRAAMSKFGIHLGDVTLSFTKE</sequence>
<dbReference type="InterPro" id="IPR024409">
    <property type="entry name" value="DUF3833"/>
</dbReference>
<protein>
    <submittedName>
        <fullName evidence="2">DUF3833 domain-containing protein</fullName>
    </submittedName>
</protein>
<evidence type="ECO:0000313" key="2">
    <source>
        <dbReference type="EMBL" id="AYN22112.1"/>
    </source>
</evidence>
<feature type="chain" id="PRO_5018001790" evidence="1">
    <location>
        <begin position="28"/>
        <end position="186"/>
    </location>
</feature>
<dbReference type="EMBL" id="CP032153">
    <property type="protein sequence ID" value="AYN22112.1"/>
    <property type="molecule type" value="Genomic_DNA"/>
</dbReference>
<dbReference type="Proteomes" id="UP000268070">
    <property type="component" value="Chromosome"/>
</dbReference>
<dbReference type="KEGG" id="aaqu:D3M96_17150"/>
<reference evidence="2 3" key="1">
    <citation type="submission" date="2018-09" db="EMBL/GenBank/DDBJ databases">
        <title>Complete genome sequence of the hydrocarbonoclastic bacterium Alcaligenes aquatilis QD168, isolated from a crude-oil polluted marine sediment of Central Chile.</title>
        <authorList>
            <person name="Duran R.E."/>
            <person name="Barra B."/>
            <person name="Salva-Serra F."/>
            <person name="Mendez V."/>
            <person name="Moore E.R.B."/>
            <person name="Seeger M."/>
        </authorList>
    </citation>
    <scope>NUCLEOTIDE SEQUENCE [LARGE SCALE GENOMIC DNA]</scope>
    <source>
        <strain evidence="2 3">QD168</strain>
    </source>
</reference>
<name>A0A3G2HY82_9BURK</name>
<accession>A0A3G2HY82</accession>
<dbReference type="PROSITE" id="PS51257">
    <property type="entry name" value="PROKAR_LIPOPROTEIN"/>
    <property type="match status" value="1"/>
</dbReference>
<evidence type="ECO:0000256" key="1">
    <source>
        <dbReference type="SAM" id="SignalP"/>
    </source>
</evidence>
<proteinExistence type="predicted"/>
<gene>
    <name evidence="2" type="ORF">D3M96_17150</name>
</gene>
<keyword evidence="1" id="KW-0732">Signal</keyword>
<feature type="signal peptide" evidence="1">
    <location>
        <begin position="1"/>
        <end position="27"/>
    </location>
</feature>
<dbReference type="OrthoDB" id="5296954at2"/>